<dbReference type="GO" id="GO:0000725">
    <property type="term" value="P:recombinational repair"/>
    <property type="evidence" value="ECO:0007669"/>
    <property type="project" value="InterPro"/>
</dbReference>
<accession>A0A0L9VI81</accession>
<evidence type="ECO:0000313" key="2">
    <source>
        <dbReference type="Proteomes" id="UP000053144"/>
    </source>
</evidence>
<organism evidence="1 2">
    <name type="scientific">Phaseolus angularis</name>
    <name type="common">Azuki bean</name>
    <name type="synonym">Vigna angularis</name>
    <dbReference type="NCBI Taxonomy" id="3914"/>
    <lineage>
        <taxon>Eukaryota</taxon>
        <taxon>Viridiplantae</taxon>
        <taxon>Streptophyta</taxon>
        <taxon>Embryophyta</taxon>
        <taxon>Tracheophyta</taxon>
        <taxon>Spermatophyta</taxon>
        <taxon>Magnoliopsida</taxon>
        <taxon>eudicotyledons</taxon>
        <taxon>Gunneridae</taxon>
        <taxon>Pentapetalae</taxon>
        <taxon>rosids</taxon>
        <taxon>fabids</taxon>
        <taxon>Fabales</taxon>
        <taxon>Fabaceae</taxon>
        <taxon>Papilionoideae</taxon>
        <taxon>50 kb inversion clade</taxon>
        <taxon>NPAAA clade</taxon>
        <taxon>indigoferoid/millettioid clade</taxon>
        <taxon>Phaseoleae</taxon>
        <taxon>Vigna</taxon>
    </lineage>
</organism>
<evidence type="ECO:0000313" key="1">
    <source>
        <dbReference type="EMBL" id="KOM54775.1"/>
    </source>
</evidence>
<sequence length="325" mass="35866">MQFERMEPWEGLDIDDSDLKAFLKKCNSTATLIPGPAGNVQAAMLNRQTDEPKSTQEFVNDIAKATFDRDFKSNPWIWAEKFIKHHGLVQDGNINNVTQLERVKSMHVLPFVACIVKECNPNGLGDMKIVVKHLLLDPSDIVHVKQIELNSYLEGLSITDAYTAPPERVPQALLASTRSGRSSSVVAQDARPHSLLPPLAQDARPRSSLRTLVRTPCYLHLLRTLVLGHRSGRSSALLVTSTCSGRSSSVVAQDARPHSLLPPFAQDARPRSARSTIFVFPFSFVHRAPPFQPFGHCPLPYDPLLSPSYIGNGPAAGPQLLRKSK</sequence>
<dbReference type="EMBL" id="CM003380">
    <property type="protein sequence ID" value="KOM54775.1"/>
    <property type="molecule type" value="Genomic_DNA"/>
</dbReference>
<dbReference type="PANTHER" id="PTHR14523:SF1">
    <property type="entry name" value="HOMOLOGOUS RECOMBINATION OB-FOLD PROTEIN"/>
    <property type="match status" value="1"/>
</dbReference>
<dbReference type="InterPro" id="IPR028045">
    <property type="entry name" value="HROB"/>
</dbReference>
<dbReference type="AlphaFoldDB" id="A0A0L9VI81"/>
<reference evidence="2" key="1">
    <citation type="journal article" date="2015" name="Proc. Natl. Acad. Sci. U.S.A.">
        <title>Genome sequencing of adzuki bean (Vigna angularis) provides insight into high starch and low fat accumulation and domestication.</title>
        <authorList>
            <person name="Yang K."/>
            <person name="Tian Z."/>
            <person name="Chen C."/>
            <person name="Luo L."/>
            <person name="Zhao B."/>
            <person name="Wang Z."/>
            <person name="Yu L."/>
            <person name="Li Y."/>
            <person name="Sun Y."/>
            <person name="Li W."/>
            <person name="Chen Y."/>
            <person name="Li Y."/>
            <person name="Zhang Y."/>
            <person name="Ai D."/>
            <person name="Zhao J."/>
            <person name="Shang C."/>
            <person name="Ma Y."/>
            <person name="Wu B."/>
            <person name="Wang M."/>
            <person name="Gao L."/>
            <person name="Sun D."/>
            <person name="Zhang P."/>
            <person name="Guo F."/>
            <person name="Wang W."/>
            <person name="Li Y."/>
            <person name="Wang J."/>
            <person name="Varshney R.K."/>
            <person name="Wang J."/>
            <person name="Ling H.Q."/>
            <person name="Wan P."/>
        </authorList>
    </citation>
    <scope>NUCLEOTIDE SEQUENCE</scope>
    <source>
        <strain evidence="2">cv. Jingnong 6</strain>
    </source>
</reference>
<name>A0A0L9VI81_PHAAN</name>
<proteinExistence type="predicted"/>
<dbReference type="PANTHER" id="PTHR14523">
    <property type="entry name" value="UNCHARACTERIZED PROTEIN C17ORF53 HOMOLOG"/>
    <property type="match status" value="1"/>
</dbReference>
<dbReference type="Proteomes" id="UP000053144">
    <property type="component" value="Chromosome 10"/>
</dbReference>
<protein>
    <submittedName>
        <fullName evidence="1">Uncharacterized protein</fullName>
    </submittedName>
</protein>
<gene>
    <name evidence="1" type="ORF">LR48_Vigan10g066700</name>
</gene>
<dbReference type="Gramene" id="KOM54775">
    <property type="protein sequence ID" value="KOM54775"/>
    <property type="gene ID" value="LR48_Vigan10g066700"/>
</dbReference>